<comment type="caution">
    <text evidence="2">The sequence shown here is derived from an EMBL/GenBank/DDBJ whole genome shotgun (WGS) entry which is preliminary data.</text>
</comment>
<dbReference type="PATRIC" id="fig|1454003.3.peg.783"/>
<accession>A0A011PZJ3</accession>
<evidence type="ECO:0000313" key="3">
    <source>
        <dbReference type="Proteomes" id="UP000021816"/>
    </source>
</evidence>
<organism evidence="2 3">
    <name type="scientific">Candidatus Accumulibacter appositus</name>
    <dbReference type="NCBI Taxonomy" id="1454003"/>
    <lineage>
        <taxon>Bacteria</taxon>
        <taxon>Pseudomonadati</taxon>
        <taxon>Pseudomonadota</taxon>
        <taxon>Betaproteobacteria</taxon>
        <taxon>Candidatus Accumulibacter</taxon>
    </lineage>
</organism>
<evidence type="ECO:0000259" key="1">
    <source>
        <dbReference type="Pfam" id="PF22308"/>
    </source>
</evidence>
<proteinExistence type="predicted"/>
<name>A0A011PZJ3_9PROT</name>
<dbReference type="Pfam" id="PF22308">
    <property type="entry name" value="DUF6969"/>
    <property type="match status" value="1"/>
</dbReference>
<dbReference type="Proteomes" id="UP000021816">
    <property type="component" value="Unassembled WGS sequence"/>
</dbReference>
<dbReference type="EMBL" id="JEMX01000012">
    <property type="protein sequence ID" value="EXI82315.1"/>
    <property type="molecule type" value="Genomic_DNA"/>
</dbReference>
<dbReference type="InterPro" id="IPR054242">
    <property type="entry name" value="DUF6969"/>
</dbReference>
<evidence type="ECO:0000313" key="2">
    <source>
        <dbReference type="EMBL" id="EXI82315.1"/>
    </source>
</evidence>
<gene>
    <name evidence="2" type="ORF">AW10_00763</name>
</gene>
<protein>
    <recommendedName>
        <fullName evidence="1">DUF6969 domain-containing protein</fullName>
    </recommendedName>
</protein>
<sequence length="237" mass="26869">MDPSTCLDGLSPERRASMLAAAYEIRECYRVLEKAGINLVGEVLRGQGEFVELEHYPRDDVFDSETHAQYYYHTHRDGELEHGHFHLFLRAGGMPSGSCPLDYPQASDVWPAGDEALGHLVAISMDGWGYPIGLFCTNRWVTAEAWYPAEQMIAMLDCFAIDHAFPNWALNRWLTAMLKLYRPQVESLIRQRDQVVAEWQARDPSADVFEDRHLEITGYLPIDVKALTLALEAAALK</sequence>
<reference evidence="2 3" key="1">
    <citation type="submission" date="2014-02" db="EMBL/GenBank/DDBJ databases">
        <title>Expanding our view of genomic diversity in Candidatus Accumulibacter clades.</title>
        <authorList>
            <person name="Skennerton C.T."/>
            <person name="Barr J.J."/>
            <person name="Slater F.R."/>
            <person name="Bond P.L."/>
            <person name="Tyson G.W."/>
        </authorList>
    </citation>
    <scope>NUCLEOTIDE SEQUENCE [LARGE SCALE GENOMIC DNA]</scope>
    <source>
        <strain evidence="3">BA-92</strain>
    </source>
</reference>
<dbReference type="AlphaFoldDB" id="A0A011PZJ3"/>
<feature type="domain" description="DUF6969" evidence="1">
    <location>
        <begin position="20"/>
        <end position="222"/>
    </location>
</feature>